<evidence type="ECO:0000313" key="3">
    <source>
        <dbReference type="EMBL" id="SFV61029.1"/>
    </source>
</evidence>
<evidence type="ECO:0000256" key="1">
    <source>
        <dbReference type="ARBA" id="ARBA00008007"/>
    </source>
</evidence>
<dbReference type="InterPro" id="IPR000836">
    <property type="entry name" value="PRTase_dom"/>
</dbReference>
<gene>
    <name evidence="3" type="ORF">MNB_SV-9-623</name>
</gene>
<feature type="domain" description="Phosphoribosyltransferase" evidence="2">
    <location>
        <begin position="151"/>
        <end position="188"/>
    </location>
</feature>
<dbReference type="Gene3D" id="3.40.50.2020">
    <property type="match status" value="1"/>
</dbReference>
<dbReference type="GO" id="GO:0016757">
    <property type="term" value="F:glycosyltransferase activity"/>
    <property type="evidence" value="ECO:0007669"/>
    <property type="project" value="UniProtKB-KW"/>
</dbReference>
<dbReference type="PANTHER" id="PTHR47505:SF1">
    <property type="entry name" value="DNA UTILIZATION PROTEIN YHGH"/>
    <property type="match status" value="1"/>
</dbReference>
<keyword evidence="3" id="KW-0808">Transferase</keyword>
<accession>A0A1W1C5I6</accession>
<keyword evidence="3" id="KW-0328">Glycosyltransferase</keyword>
<evidence type="ECO:0000259" key="2">
    <source>
        <dbReference type="Pfam" id="PF00156"/>
    </source>
</evidence>
<organism evidence="3">
    <name type="scientific">hydrothermal vent metagenome</name>
    <dbReference type="NCBI Taxonomy" id="652676"/>
    <lineage>
        <taxon>unclassified sequences</taxon>
        <taxon>metagenomes</taxon>
        <taxon>ecological metagenomes</taxon>
    </lineage>
</organism>
<dbReference type="Pfam" id="PF00156">
    <property type="entry name" value="Pribosyltran"/>
    <property type="match status" value="1"/>
</dbReference>
<reference evidence="3" key="1">
    <citation type="submission" date="2016-10" db="EMBL/GenBank/DDBJ databases">
        <authorList>
            <person name="de Groot N.N."/>
        </authorList>
    </citation>
    <scope>NUCLEOTIDE SEQUENCE</scope>
</reference>
<name>A0A1W1C5I6_9ZZZZ</name>
<dbReference type="InterPro" id="IPR051910">
    <property type="entry name" value="ComF/GntX_DNA_util-trans"/>
</dbReference>
<comment type="similarity">
    <text evidence="1">Belongs to the ComF/GntX family.</text>
</comment>
<proteinExistence type="inferred from homology"/>
<dbReference type="SUPFAM" id="SSF53271">
    <property type="entry name" value="PRTase-like"/>
    <property type="match status" value="1"/>
</dbReference>
<dbReference type="PANTHER" id="PTHR47505">
    <property type="entry name" value="DNA UTILIZATION PROTEIN YHGH"/>
    <property type="match status" value="1"/>
</dbReference>
<dbReference type="CDD" id="cd06223">
    <property type="entry name" value="PRTases_typeI"/>
    <property type="match status" value="1"/>
</dbReference>
<dbReference type="EMBL" id="FPHG01000045">
    <property type="protein sequence ID" value="SFV61029.1"/>
    <property type="molecule type" value="Genomic_DNA"/>
</dbReference>
<protein>
    <submittedName>
        <fullName evidence="3">Possible purine/pyrimidine phosphoribosyltransferase</fullName>
    </submittedName>
</protein>
<dbReference type="AlphaFoldDB" id="A0A1W1C5I6"/>
<sequence>MRCYICNSISIPIFCKKCKESILKPNIKKQIIDNLEIYSFYRYSSIEALLLLKYKSDGFRVLKELANITFKPFLEKYNLEKNSSDELNIIGVDERVKNGYSHIACMTHQINIKGVNILHSSLLSQNQVNYAGKSLSFRKNNPRDFKYRGERDISVILIDDILTTGTTLVEARDTLKKYNVKVDFALVLADV</sequence>
<dbReference type="InterPro" id="IPR029057">
    <property type="entry name" value="PRTase-like"/>
</dbReference>